<dbReference type="EMBL" id="VTPC01000553">
    <property type="protein sequence ID" value="KAF2905370.1"/>
    <property type="molecule type" value="Genomic_DNA"/>
</dbReference>
<name>A0A8K0GI23_IGNLU</name>
<gene>
    <name evidence="2" type="ORF">ILUMI_00803</name>
</gene>
<feature type="compositionally biased region" description="Polar residues" evidence="1">
    <location>
        <begin position="12"/>
        <end position="30"/>
    </location>
</feature>
<keyword evidence="3" id="KW-1185">Reference proteome</keyword>
<proteinExistence type="predicted"/>
<dbReference type="AlphaFoldDB" id="A0A8K0GI23"/>
<protein>
    <submittedName>
        <fullName evidence="2">Uncharacterized protein</fullName>
    </submittedName>
</protein>
<organism evidence="2 3">
    <name type="scientific">Ignelater luminosus</name>
    <name type="common">Cucubano</name>
    <name type="synonym">Pyrophorus luminosus</name>
    <dbReference type="NCBI Taxonomy" id="2038154"/>
    <lineage>
        <taxon>Eukaryota</taxon>
        <taxon>Metazoa</taxon>
        <taxon>Ecdysozoa</taxon>
        <taxon>Arthropoda</taxon>
        <taxon>Hexapoda</taxon>
        <taxon>Insecta</taxon>
        <taxon>Pterygota</taxon>
        <taxon>Neoptera</taxon>
        <taxon>Endopterygota</taxon>
        <taxon>Coleoptera</taxon>
        <taxon>Polyphaga</taxon>
        <taxon>Elateriformia</taxon>
        <taxon>Elateroidea</taxon>
        <taxon>Elateridae</taxon>
        <taxon>Agrypninae</taxon>
        <taxon>Pyrophorini</taxon>
        <taxon>Ignelater</taxon>
    </lineage>
</organism>
<dbReference type="Proteomes" id="UP000801492">
    <property type="component" value="Unassembled WGS sequence"/>
</dbReference>
<evidence type="ECO:0000313" key="2">
    <source>
        <dbReference type="EMBL" id="KAF2905370.1"/>
    </source>
</evidence>
<evidence type="ECO:0000256" key="1">
    <source>
        <dbReference type="SAM" id="MobiDB-lite"/>
    </source>
</evidence>
<reference evidence="2" key="1">
    <citation type="submission" date="2019-08" db="EMBL/GenBank/DDBJ databases">
        <title>The genome of the North American firefly Photinus pyralis.</title>
        <authorList>
            <consortium name="Photinus pyralis genome working group"/>
            <person name="Fallon T.R."/>
            <person name="Sander Lower S.E."/>
            <person name="Weng J.-K."/>
        </authorList>
    </citation>
    <scope>NUCLEOTIDE SEQUENCE</scope>
    <source>
        <strain evidence="2">TRF0915ILg1</strain>
        <tissue evidence="2">Whole body</tissue>
    </source>
</reference>
<feature type="region of interest" description="Disordered" evidence="1">
    <location>
        <begin position="1"/>
        <end position="35"/>
    </location>
</feature>
<comment type="caution">
    <text evidence="2">The sequence shown here is derived from an EMBL/GenBank/DDBJ whole genome shotgun (WGS) entry which is preliminary data.</text>
</comment>
<sequence>MAISPHPETQERNTSITSTETKEVTTNPPESITKPGTVAEAVVSVTLIQKIEQSLVSIQDETLVETKDVSTSVNETTPVEQVAVLATQEIVSTPAEEGEKLKPLATTVTQEFVIREELSEPHIKTPTSIKEKVVEKIKPAVEISDSKSPKDKEQSFTAIPLVESPTEPESKEDVTETLLVTQKQIEVEERQPELVCSTSRVTITMNIEDRSQGLPSEILQKDIKAILPAIKKHTKKVTIETVGVSAIVPKTKSVHEKVFTASEITESEVKNETQTF</sequence>
<evidence type="ECO:0000313" key="3">
    <source>
        <dbReference type="Proteomes" id="UP000801492"/>
    </source>
</evidence>
<accession>A0A8K0GI23</accession>